<evidence type="ECO:0000256" key="1">
    <source>
        <dbReference type="SAM" id="MobiDB-lite"/>
    </source>
</evidence>
<evidence type="ECO:0000313" key="2">
    <source>
        <dbReference type="EnsemblMetazoa" id="GPPI042200-PA"/>
    </source>
</evidence>
<name>A0A1B0BVX5_9MUSC</name>
<dbReference type="Proteomes" id="UP000092460">
    <property type="component" value="Unassembled WGS sequence"/>
</dbReference>
<evidence type="ECO:0000313" key="3">
    <source>
        <dbReference type="Proteomes" id="UP000092460"/>
    </source>
</evidence>
<organism evidence="2 3">
    <name type="scientific">Glossina palpalis gambiensis</name>
    <dbReference type="NCBI Taxonomy" id="67801"/>
    <lineage>
        <taxon>Eukaryota</taxon>
        <taxon>Metazoa</taxon>
        <taxon>Ecdysozoa</taxon>
        <taxon>Arthropoda</taxon>
        <taxon>Hexapoda</taxon>
        <taxon>Insecta</taxon>
        <taxon>Pterygota</taxon>
        <taxon>Neoptera</taxon>
        <taxon>Endopterygota</taxon>
        <taxon>Diptera</taxon>
        <taxon>Brachycera</taxon>
        <taxon>Muscomorpha</taxon>
        <taxon>Hippoboscoidea</taxon>
        <taxon>Glossinidae</taxon>
        <taxon>Glossina</taxon>
    </lineage>
</organism>
<reference evidence="2" key="2">
    <citation type="submission" date="2020-05" db="UniProtKB">
        <authorList>
            <consortium name="EnsemblMetazoa"/>
        </authorList>
    </citation>
    <scope>IDENTIFICATION</scope>
    <source>
        <strain evidence="2">IAEA</strain>
    </source>
</reference>
<dbReference type="EnsemblMetazoa" id="GPPI042200-RA">
    <property type="protein sequence ID" value="GPPI042200-PA"/>
    <property type="gene ID" value="GPPI042200"/>
</dbReference>
<dbReference type="EMBL" id="JXJN01021518">
    <property type="status" value="NOT_ANNOTATED_CDS"/>
    <property type="molecule type" value="Genomic_DNA"/>
</dbReference>
<protein>
    <submittedName>
        <fullName evidence="2">Uncharacterized protein</fullName>
    </submittedName>
</protein>
<feature type="region of interest" description="Disordered" evidence="1">
    <location>
        <begin position="1"/>
        <end position="23"/>
    </location>
</feature>
<reference evidence="3" key="1">
    <citation type="submission" date="2015-01" db="EMBL/GenBank/DDBJ databases">
        <authorList>
            <person name="Aksoy S."/>
            <person name="Warren W."/>
            <person name="Wilson R.K."/>
        </authorList>
    </citation>
    <scope>NUCLEOTIDE SEQUENCE [LARGE SCALE GENOMIC DNA]</scope>
    <source>
        <strain evidence="3">IAEA</strain>
    </source>
</reference>
<keyword evidence="3" id="KW-1185">Reference proteome</keyword>
<feature type="compositionally biased region" description="Low complexity" evidence="1">
    <location>
        <begin position="11"/>
        <end position="23"/>
    </location>
</feature>
<accession>A0A1B0BVX5</accession>
<dbReference type="AlphaFoldDB" id="A0A1B0BVX5"/>
<sequence>MNQKWTLRSGPKSAAVTSSPAPSSFCSPTTTAIATTSTIAGRSGALKPPDQQRHISLGKTYKDDINNNNFTTDLIISIKFHNDYVRLLNTVAYMLRFIYNCEFKAKRKYGSLDVSELDASRLKIIKYIEIISFHAAIAAVQKGSNLNDKSHIHSLSPFLR</sequence>
<proteinExistence type="predicted"/>
<dbReference type="VEuPathDB" id="VectorBase:GPPI042200"/>